<dbReference type="Pfam" id="PF25474">
    <property type="entry name" value="TPR_TmcB"/>
    <property type="match status" value="1"/>
</dbReference>
<dbReference type="PANTHER" id="PTHR36812">
    <property type="entry name" value="NEUROFILAMENT TRIPLET M PROTEIN-LIKE PROTEIN"/>
    <property type="match status" value="1"/>
</dbReference>
<feature type="compositionally biased region" description="Basic and acidic residues" evidence="1">
    <location>
        <begin position="1747"/>
        <end position="1760"/>
    </location>
</feature>
<feature type="compositionally biased region" description="Basic and acidic residues" evidence="1">
    <location>
        <begin position="1502"/>
        <end position="1515"/>
    </location>
</feature>
<feature type="transmembrane region" description="Helical" evidence="2">
    <location>
        <begin position="49"/>
        <end position="66"/>
    </location>
</feature>
<feature type="compositionally biased region" description="Polar residues" evidence="1">
    <location>
        <begin position="1480"/>
        <end position="1494"/>
    </location>
</feature>
<feature type="compositionally biased region" description="Low complexity" evidence="1">
    <location>
        <begin position="1596"/>
        <end position="1607"/>
    </location>
</feature>
<name>A0A5J4WDL8_9EUKA</name>
<feature type="transmembrane region" description="Helical" evidence="2">
    <location>
        <begin position="272"/>
        <end position="295"/>
    </location>
</feature>
<sequence>MTDQDAKSTTSSTVQNDSMPYTRFDLLDKIVFAFCLPYKQLGIKYSNEVSRILSLILMFCWSVLPLKRPDITTLGFRGVYKTLGLYLDPSIYVPSSTSLIVIFVLITVFIFCTVTFGAILAALLVNDRKMPNLIYKASSLLGIICVSPLYGLFIVYLSKPLVCIIPAAKKSINITYCGMKNIIALQIFSVILIIVILTFQFVYRFFVFFSSYRQKSDTDRISNGVVLGPIERWKRRGGNILNSRNGIYNTFVGITAGVWAIVSTVLIEVQPWINSVLHFLIFAVFALVCIFYLPFNRTAGNKNMGQMCGFVSGAGISSIILGLCEIWAKKTAIISGGESDTGSDETQPTTEDGQPIEQVIVRSIGKLVLPNIIFYVSLIVFPLLLMFLFGYAAEIRSRSNWLIKPIFDKKKKKQIEWETLYDGRRRKVKYENRHFDRFLIRINGKIIERPLYPTPEEMYQCTQKTSQQQAPKIQRLMKKAIKPQTAETRLKKTIEKQPGTEKQASTALSHRNKQSAALGSLINSLVEQSKLQQQNLNKYQDLEQIPSPISTPAISPPILMTNINNSNNNSQLNNTTNSNQQRQSELSPTIYQQTSIGQQSSRSPRLLIPTSSTSSDLNSPNPKKQQFNPNQLKNMVTSAFQHPKGGPQVQKPSQITLGGIPVREAIKGMQIKTPRDMELCIRCLEMQELRENEEFLIFLDSFFGELLKRNKGEFKRSAEFRLTYYIFLQDFRNTPMRMAVQMQKASENFPGFTNRWMIYQKMKELEILSSGKGTGGSLAARIGASTGDSSNDSSAESTYTMRMQIAQADKHSEIAKANVIRMWQMLARRTVDVNRVNLHAQKAIENELLALREYSQLMKTFPDTPSIMRHYALLLRDVLSDDVNANHLLRDAEVIEEEDSQMHALMQNDDINEYNGNQQSNKTNINTLSASGPSGDLDQIDLNVALGATNTGQNTSLKRLNTSKIRQQQPLSPNGAATMSIIQNKGIEASTILKQNTQTSAEEIKQKQERRRLRKILEQKRNESRQKHLKMDVTFGQLDTGSQDQQKGIMKYTTFLLYSSLIAVMIVILVSYFEINGIFSTTSTSTNNIRHCIFVDGSVNNILYHSQQLLAILQQLYARAATAHANQMVNLIQADMNQQQKEIILKEIEQYEIQNIANEYSKLYQESQMHKNNQNKPQKSNLNRKYYKERKEQNQNQFKNTVTVRNAVTQQEEEILTSLESDIRSVNSDFSTIFLNTYYQSNYKQMTYLWLTTALEEDEDTTLTRTTSKLDNFVNITENNKNQTETLLEQSFLNESIPTLINQNTLSYSSSSQLLNPSFHLPNTSPDTMTPEKPIIGIRKDMNDLAGMAAWAQDMGAEIVDRYRIEITPELATIRGLTADLTVNVPYIFTEDIKNVFGDELKLIISESTRGIIIQVICMVAVAIVLFLASTLPLIMGINEVVSDRKQILKLICSLPIESATYAVEKMEQSSQEPREQQRNTLQAQSVTKSQQDGQDNEDKDNEQKKENNEQKKEGGVSPKVSTRDKSKERDKVNEKDNKDNKLIKVHESKEILPMMGQNNGQLMNQMMNSNALDNANLQTTPQGNQQRQKVDPQNKAKQANKQQQKVLQLPQVQQKVLLDEEGYEIDNEEDQLLDNENQNKNMNMQMQMNGMNANMNMLNFQQQQMMLMNQSFGGQAKPNKFGLHYVDLPDEEEDEEEKQYQLEQKQKQQQRQFVQSKSDNQNMNSQKLLSEQNKQEGQQEGEDNEDLKQKPKDQPKEDEPQMSPEEEERERQQQQRSEQVDDKLKSISGIVSSSIKWQLVIGTILIILSTYISFIFSIIVMKQIETISGHIGLSGWRRVTITQIKALAIAYTYNNLFPLYEEKVGVVREERDQRPSDAYLPQFIYTDPLYTSPAITSTNFSTSRDHCREAMQKLLQLTNALGSIFMQGQSGQILSGDEIFDMINVAATQGSDKELDEKMT</sequence>
<feature type="compositionally biased region" description="Low complexity" evidence="1">
    <location>
        <begin position="556"/>
        <end position="581"/>
    </location>
</feature>
<evidence type="ECO:0000256" key="1">
    <source>
        <dbReference type="SAM" id="MobiDB-lite"/>
    </source>
</evidence>
<keyword evidence="2" id="KW-0472">Membrane</keyword>
<evidence type="ECO:0000313" key="4">
    <source>
        <dbReference type="EMBL" id="KAA6393084.1"/>
    </source>
</evidence>
<feature type="transmembrane region" description="Helical" evidence="2">
    <location>
        <begin position="183"/>
        <end position="206"/>
    </location>
</feature>
<dbReference type="PANTHER" id="PTHR36812:SF9">
    <property type="entry name" value="MYB-LIKE PROTEIN X ISOFORM X1"/>
    <property type="match status" value="1"/>
</dbReference>
<feature type="compositionally biased region" description="Basic and acidic residues" evidence="1">
    <location>
        <begin position="1770"/>
        <end position="1784"/>
    </location>
</feature>
<feature type="region of interest" description="Disordered" evidence="1">
    <location>
        <begin position="1466"/>
        <end position="1549"/>
    </location>
</feature>
<feature type="transmembrane region" description="Helical" evidence="2">
    <location>
        <begin position="99"/>
        <end position="125"/>
    </location>
</feature>
<feature type="compositionally biased region" description="Basic and acidic residues" evidence="1">
    <location>
        <begin position="1466"/>
        <end position="1478"/>
    </location>
</feature>
<feature type="transmembrane region" description="Helical" evidence="2">
    <location>
        <begin position="137"/>
        <end position="157"/>
    </location>
</feature>
<organism evidence="4 5">
    <name type="scientific">Streblomastix strix</name>
    <dbReference type="NCBI Taxonomy" id="222440"/>
    <lineage>
        <taxon>Eukaryota</taxon>
        <taxon>Metamonada</taxon>
        <taxon>Preaxostyla</taxon>
        <taxon>Oxymonadida</taxon>
        <taxon>Streblomastigidae</taxon>
        <taxon>Streblomastix</taxon>
    </lineage>
</organism>
<feature type="transmembrane region" description="Helical" evidence="2">
    <location>
        <begin position="1412"/>
        <end position="1436"/>
    </location>
</feature>
<accession>A0A5J4WDL8</accession>
<feature type="compositionally biased region" description="Polar residues" evidence="1">
    <location>
        <begin position="500"/>
        <end position="512"/>
    </location>
</feature>
<keyword evidence="2" id="KW-0812">Transmembrane</keyword>
<feature type="compositionally biased region" description="Low complexity" evidence="1">
    <location>
        <begin position="1708"/>
        <end position="1718"/>
    </location>
</feature>
<dbReference type="InterPro" id="IPR057352">
    <property type="entry name" value="TPR_TmcB/C"/>
</dbReference>
<evidence type="ECO:0000313" key="5">
    <source>
        <dbReference type="Proteomes" id="UP000324800"/>
    </source>
</evidence>
<feature type="non-terminal residue" evidence="4">
    <location>
        <position position="1961"/>
    </location>
</feature>
<feature type="compositionally biased region" description="Polar residues" evidence="1">
    <location>
        <begin position="1575"/>
        <end position="1588"/>
    </location>
</feature>
<feature type="compositionally biased region" description="Polar residues" evidence="1">
    <location>
        <begin position="1719"/>
        <end position="1731"/>
    </location>
</feature>
<feature type="region of interest" description="Disordered" evidence="1">
    <location>
        <begin position="1692"/>
        <end position="1784"/>
    </location>
</feature>
<proteinExistence type="predicted"/>
<feature type="compositionally biased region" description="Basic and acidic residues" evidence="1">
    <location>
        <begin position="1522"/>
        <end position="1549"/>
    </location>
</feature>
<dbReference type="Proteomes" id="UP000324800">
    <property type="component" value="Unassembled WGS sequence"/>
</dbReference>
<feature type="region of interest" description="Disordered" evidence="1">
    <location>
        <begin position="556"/>
        <end position="630"/>
    </location>
</feature>
<feature type="region of interest" description="Disordered" evidence="1">
    <location>
        <begin position="493"/>
        <end position="512"/>
    </location>
</feature>
<feature type="domain" description="TmcB/TmcC TPR repeats" evidence="3">
    <location>
        <begin position="804"/>
        <end position="901"/>
    </location>
</feature>
<dbReference type="EMBL" id="SNRW01002344">
    <property type="protein sequence ID" value="KAA6393084.1"/>
    <property type="molecule type" value="Genomic_DNA"/>
</dbReference>
<comment type="caution">
    <text evidence="4">The sequence shown here is derived from an EMBL/GenBank/DDBJ whole genome shotgun (WGS) entry which is preliminary data.</text>
</comment>
<gene>
    <name evidence="4" type="ORF">EZS28_011387</name>
</gene>
<evidence type="ECO:0000259" key="3">
    <source>
        <dbReference type="Pfam" id="PF25474"/>
    </source>
</evidence>
<feature type="compositionally biased region" description="Polar residues" evidence="1">
    <location>
        <begin position="582"/>
        <end position="630"/>
    </location>
</feature>
<protein>
    <recommendedName>
        <fullName evidence="3">TmcB/TmcC TPR repeats domain-containing protein</fullName>
    </recommendedName>
</protein>
<reference evidence="4 5" key="1">
    <citation type="submission" date="2019-03" db="EMBL/GenBank/DDBJ databases">
        <title>Single cell metagenomics reveals metabolic interactions within the superorganism composed of flagellate Streblomastix strix and complex community of Bacteroidetes bacteria on its surface.</title>
        <authorList>
            <person name="Treitli S.C."/>
            <person name="Kolisko M."/>
            <person name="Husnik F."/>
            <person name="Keeling P."/>
            <person name="Hampl V."/>
        </authorList>
    </citation>
    <scope>NUCLEOTIDE SEQUENCE [LARGE SCALE GENOMIC DNA]</scope>
    <source>
        <strain evidence="4">ST1C</strain>
    </source>
</reference>
<keyword evidence="2" id="KW-1133">Transmembrane helix</keyword>
<evidence type="ECO:0000256" key="2">
    <source>
        <dbReference type="SAM" id="Phobius"/>
    </source>
</evidence>
<feature type="region of interest" description="Disordered" evidence="1">
    <location>
        <begin position="1575"/>
        <end position="1607"/>
    </location>
</feature>
<feature type="transmembrane region" description="Helical" evidence="2">
    <location>
        <begin position="1055"/>
        <end position="1073"/>
    </location>
</feature>
<feature type="transmembrane region" description="Helical" evidence="2">
    <location>
        <begin position="1800"/>
        <end position="1822"/>
    </location>
</feature>
<feature type="transmembrane region" description="Helical" evidence="2">
    <location>
        <begin position="372"/>
        <end position="393"/>
    </location>
</feature>
<feature type="transmembrane region" description="Helical" evidence="2">
    <location>
        <begin position="246"/>
        <end position="266"/>
    </location>
</feature>